<dbReference type="InterPro" id="IPR025875">
    <property type="entry name" value="Leu-rich_rpt_4"/>
</dbReference>
<dbReference type="Proteomes" id="UP000009022">
    <property type="component" value="Unassembled WGS sequence"/>
</dbReference>
<reference evidence="3 4" key="1">
    <citation type="journal article" date="2008" name="Nature">
        <title>The Trichoplax genome and the nature of placozoans.</title>
        <authorList>
            <person name="Srivastava M."/>
            <person name="Begovic E."/>
            <person name="Chapman J."/>
            <person name="Putnam N.H."/>
            <person name="Hellsten U."/>
            <person name="Kawashima T."/>
            <person name="Kuo A."/>
            <person name="Mitros T."/>
            <person name="Salamov A."/>
            <person name="Carpenter M.L."/>
            <person name="Signorovitch A.Y."/>
            <person name="Moreno M.A."/>
            <person name="Kamm K."/>
            <person name="Grimwood J."/>
            <person name="Schmutz J."/>
            <person name="Shapiro H."/>
            <person name="Grigoriev I.V."/>
            <person name="Buss L.W."/>
            <person name="Schierwater B."/>
            <person name="Dellaporta S.L."/>
            <person name="Rokhsar D.S."/>
        </authorList>
    </citation>
    <scope>NUCLEOTIDE SEQUENCE [LARGE SCALE GENOMIC DNA]</scope>
    <source>
        <strain evidence="3 4">Grell-BS-1999</strain>
    </source>
</reference>
<dbReference type="HOGENOM" id="CLU_790688_0_0_1"/>
<dbReference type="KEGG" id="tad:TRIADDRAFT_61533"/>
<dbReference type="STRING" id="10228.B3SB92"/>
<dbReference type="InterPro" id="IPR032675">
    <property type="entry name" value="LRR_dom_sf"/>
</dbReference>
<protein>
    <submittedName>
        <fullName evidence="3">Uncharacterized protein</fullName>
    </submittedName>
</protein>
<dbReference type="CTD" id="6758763"/>
<dbReference type="Pfam" id="PF12799">
    <property type="entry name" value="LRR_4"/>
    <property type="match status" value="1"/>
</dbReference>
<dbReference type="PANTHER" id="PTHR24366:SF96">
    <property type="entry name" value="LEUCINE RICH REPEAT CONTAINING 53"/>
    <property type="match status" value="1"/>
</dbReference>
<sequence length="351" mass="39905">MATKQHCSTITRLQTNKISYIDSNAFSGLIKLQSLGLSRSYPLKLYSKSKLASSGRKATVIHSLDLTNNFLLEIRHLEFGDCRTLFVRNNKLKKLDFIRSLSQLIVVSLTSNRITFVNVQDFAKLTSLKELHLQHNQISELYPILKGLQNIRILNLNSNRIEDIAKIFNVTLPYLSQFDLSNNKVTLSDQDELGLTFLENLNLAGNKITYLNCSGLPPVLRSLNLAYNNILEFDGNCDRLFYQVTKIDMSYTNLIANGIDVQKDFLDKLNLVNDLDVSDNPIILNTFVRDLYERVGPFLIGIHLNKCNISAIPEKAFAFDYLRVLSLNGNNLREFDMFDVSGNDLNLITEL</sequence>
<dbReference type="AlphaFoldDB" id="B3SB92"/>
<dbReference type="OrthoDB" id="2013775at2759"/>
<dbReference type="FunCoup" id="B3SB92">
    <property type="interactions" value="2"/>
</dbReference>
<dbReference type="PhylomeDB" id="B3SB92"/>
<accession>B3SB92</accession>
<dbReference type="InterPro" id="IPR001611">
    <property type="entry name" value="Leu-rich_rpt"/>
</dbReference>
<dbReference type="InParanoid" id="B3SB92"/>
<gene>
    <name evidence="3" type="ORF">TRIADDRAFT_61533</name>
</gene>
<name>B3SB92_TRIAD</name>
<keyword evidence="4" id="KW-1185">Reference proteome</keyword>
<dbReference type="RefSeq" id="XP_002117550.1">
    <property type="nucleotide sequence ID" value="XM_002117514.1"/>
</dbReference>
<dbReference type="GeneID" id="6758763"/>
<proteinExistence type="predicted"/>
<dbReference type="EMBL" id="DS985264">
    <property type="protein sequence ID" value="EDV19960.1"/>
    <property type="molecule type" value="Genomic_DNA"/>
</dbReference>
<evidence type="ECO:0000256" key="1">
    <source>
        <dbReference type="ARBA" id="ARBA00022614"/>
    </source>
</evidence>
<dbReference type="eggNOG" id="KOG0619">
    <property type="taxonomic scope" value="Eukaryota"/>
</dbReference>
<evidence type="ECO:0000256" key="2">
    <source>
        <dbReference type="ARBA" id="ARBA00022737"/>
    </source>
</evidence>
<dbReference type="PROSITE" id="PS51450">
    <property type="entry name" value="LRR"/>
    <property type="match status" value="2"/>
</dbReference>
<dbReference type="SMART" id="SM00369">
    <property type="entry name" value="LRR_TYP"/>
    <property type="match status" value="4"/>
</dbReference>
<dbReference type="SUPFAM" id="SSF52058">
    <property type="entry name" value="L domain-like"/>
    <property type="match status" value="1"/>
</dbReference>
<dbReference type="PANTHER" id="PTHR24366">
    <property type="entry name" value="IG(IMMUNOGLOBULIN) AND LRR(LEUCINE RICH REPEAT) DOMAINS"/>
    <property type="match status" value="1"/>
</dbReference>
<dbReference type="Gene3D" id="3.80.10.10">
    <property type="entry name" value="Ribonuclease Inhibitor"/>
    <property type="match status" value="2"/>
</dbReference>
<dbReference type="InterPro" id="IPR003591">
    <property type="entry name" value="Leu-rich_rpt_typical-subtyp"/>
</dbReference>
<keyword evidence="1" id="KW-0433">Leucine-rich repeat</keyword>
<organism evidence="3 4">
    <name type="scientific">Trichoplax adhaerens</name>
    <name type="common">Trichoplax reptans</name>
    <dbReference type="NCBI Taxonomy" id="10228"/>
    <lineage>
        <taxon>Eukaryota</taxon>
        <taxon>Metazoa</taxon>
        <taxon>Placozoa</taxon>
        <taxon>Uniplacotomia</taxon>
        <taxon>Trichoplacea</taxon>
        <taxon>Trichoplacidae</taxon>
        <taxon>Trichoplax</taxon>
    </lineage>
</organism>
<evidence type="ECO:0000313" key="3">
    <source>
        <dbReference type="EMBL" id="EDV19960.1"/>
    </source>
</evidence>
<evidence type="ECO:0000313" key="4">
    <source>
        <dbReference type="Proteomes" id="UP000009022"/>
    </source>
</evidence>
<keyword evidence="2" id="KW-0677">Repeat</keyword>